<dbReference type="EMBL" id="PKOZ01000008">
    <property type="protein sequence ID" value="PQD94632.1"/>
    <property type="molecule type" value="Genomic_DNA"/>
</dbReference>
<keyword evidence="2" id="KW-1185">Reference proteome</keyword>
<gene>
    <name evidence="1" type="ORF">CYL18_13295</name>
</gene>
<dbReference type="AlphaFoldDB" id="A0A2S7MXV0"/>
<dbReference type="OrthoDB" id="2989999at2"/>
<reference evidence="1 2" key="1">
    <citation type="submission" date="2017-12" db="EMBL/GenBank/DDBJ databases">
        <title>Taxonomic description and draft genome of Pradoshia cofamensis Gen. nov., sp. nov., a thermotolerant bacillale isolated from anterior gut of earthworm Eisenia fetida.</title>
        <authorList>
            <person name="Saha T."/>
            <person name="Chakraborty R."/>
        </authorList>
    </citation>
    <scope>NUCLEOTIDE SEQUENCE [LARGE SCALE GENOMIC DNA]</scope>
    <source>
        <strain evidence="1 2">EAG3</strain>
    </source>
</reference>
<evidence type="ECO:0008006" key="3">
    <source>
        <dbReference type="Google" id="ProtNLM"/>
    </source>
</evidence>
<evidence type="ECO:0000313" key="2">
    <source>
        <dbReference type="Proteomes" id="UP000239663"/>
    </source>
</evidence>
<name>A0A2S7MXV0_9BACI</name>
<dbReference type="RefSeq" id="WP_104850013.1">
    <property type="nucleotide sequence ID" value="NZ_PKOZ01000008.1"/>
</dbReference>
<comment type="caution">
    <text evidence="1">The sequence shown here is derived from an EMBL/GenBank/DDBJ whole genome shotgun (WGS) entry which is preliminary data.</text>
</comment>
<evidence type="ECO:0000313" key="1">
    <source>
        <dbReference type="EMBL" id="PQD94632.1"/>
    </source>
</evidence>
<dbReference type="Proteomes" id="UP000239663">
    <property type="component" value="Unassembled WGS sequence"/>
</dbReference>
<sequence>MEMYFVHDKRLGIDVPSLKRDWTRYSADTQSEILMHWEEIKGTIPDRVKELEAQINEKLHDLNEEEDFERSCLINDEISELASCINDLWIWFRTNEELSGKAHR</sequence>
<protein>
    <recommendedName>
        <fullName evidence="3">Radical SAM protein</fullName>
    </recommendedName>
</protein>
<accession>A0A2S7MXV0</accession>
<organism evidence="1 2">
    <name type="scientific">Pradoshia eiseniae</name>
    <dbReference type="NCBI Taxonomy" id="2064768"/>
    <lineage>
        <taxon>Bacteria</taxon>
        <taxon>Bacillati</taxon>
        <taxon>Bacillota</taxon>
        <taxon>Bacilli</taxon>
        <taxon>Bacillales</taxon>
        <taxon>Bacillaceae</taxon>
        <taxon>Pradoshia</taxon>
    </lineage>
</organism>
<proteinExistence type="predicted"/>